<evidence type="ECO:0000259" key="4">
    <source>
        <dbReference type="PROSITE" id="PS51186"/>
    </source>
</evidence>
<accession>A0ABP8VBA1</accession>
<keyword evidence="6" id="KW-1185">Reference proteome</keyword>
<dbReference type="PANTHER" id="PTHR43792:SF8">
    <property type="entry name" value="[RIBOSOMAL PROTEIN US5]-ALANINE N-ACETYLTRANSFERASE"/>
    <property type="match status" value="1"/>
</dbReference>
<evidence type="ECO:0000313" key="6">
    <source>
        <dbReference type="Proteomes" id="UP001501699"/>
    </source>
</evidence>
<dbReference type="EMBL" id="BAABJA010000001">
    <property type="protein sequence ID" value="GAA4657498.1"/>
    <property type="molecule type" value="Genomic_DNA"/>
</dbReference>
<dbReference type="PROSITE" id="PS51186">
    <property type="entry name" value="GNAT"/>
    <property type="match status" value="1"/>
</dbReference>
<evidence type="ECO:0000313" key="5">
    <source>
        <dbReference type="EMBL" id="GAA4657498.1"/>
    </source>
</evidence>
<comment type="similarity">
    <text evidence="3">Belongs to the acetyltransferase family. RimJ subfamily.</text>
</comment>
<proteinExistence type="inferred from homology"/>
<dbReference type="GO" id="GO:0005840">
    <property type="term" value="C:ribosome"/>
    <property type="evidence" value="ECO:0007669"/>
    <property type="project" value="UniProtKB-KW"/>
</dbReference>
<dbReference type="RefSeq" id="WP_345118098.1">
    <property type="nucleotide sequence ID" value="NZ_BAABJA010000001.1"/>
</dbReference>
<dbReference type="PANTHER" id="PTHR43792">
    <property type="entry name" value="GNAT FAMILY, PUTATIVE (AFU_ORTHOLOGUE AFUA_3G00765)-RELATED-RELATED"/>
    <property type="match status" value="1"/>
</dbReference>
<protein>
    <submittedName>
        <fullName evidence="5">Ribosomal protein S5-alanine N-acetyltransferase</fullName>
    </submittedName>
</protein>
<evidence type="ECO:0000256" key="2">
    <source>
        <dbReference type="ARBA" id="ARBA00023315"/>
    </source>
</evidence>
<evidence type="ECO:0000256" key="3">
    <source>
        <dbReference type="ARBA" id="ARBA00038502"/>
    </source>
</evidence>
<dbReference type="NCBIfam" id="NF008072">
    <property type="entry name" value="PRK10809.1"/>
    <property type="match status" value="1"/>
</dbReference>
<comment type="caution">
    <text evidence="5">The sequence shown here is derived from an EMBL/GenBank/DDBJ whole genome shotgun (WGS) entry which is preliminary data.</text>
</comment>
<dbReference type="Pfam" id="PF13302">
    <property type="entry name" value="Acetyltransf_3"/>
    <property type="match status" value="1"/>
</dbReference>
<reference evidence="6" key="1">
    <citation type="journal article" date="2019" name="Int. J. Syst. Evol. Microbiol.">
        <title>The Global Catalogue of Microorganisms (GCM) 10K type strain sequencing project: providing services to taxonomists for standard genome sequencing and annotation.</title>
        <authorList>
            <consortium name="The Broad Institute Genomics Platform"/>
            <consortium name="The Broad Institute Genome Sequencing Center for Infectious Disease"/>
            <person name="Wu L."/>
            <person name="Ma J."/>
        </authorList>
    </citation>
    <scope>NUCLEOTIDE SEQUENCE [LARGE SCALE GENOMIC DNA]</scope>
    <source>
        <strain evidence="6">JCM 17714</strain>
    </source>
</reference>
<feature type="domain" description="N-acetyltransferase" evidence="4">
    <location>
        <begin position="30"/>
        <end position="173"/>
    </location>
</feature>
<dbReference type="InterPro" id="IPR016181">
    <property type="entry name" value="Acyl_CoA_acyltransferase"/>
</dbReference>
<dbReference type="Gene3D" id="3.40.630.30">
    <property type="match status" value="1"/>
</dbReference>
<dbReference type="InterPro" id="IPR000182">
    <property type="entry name" value="GNAT_dom"/>
</dbReference>
<keyword evidence="5" id="KW-0687">Ribonucleoprotein</keyword>
<dbReference type="SUPFAM" id="SSF55729">
    <property type="entry name" value="Acyl-CoA N-acyltransferases (Nat)"/>
    <property type="match status" value="1"/>
</dbReference>
<dbReference type="InterPro" id="IPR051531">
    <property type="entry name" value="N-acetyltransferase"/>
</dbReference>
<keyword evidence="1" id="KW-0808">Transferase</keyword>
<gene>
    <name evidence="5" type="primary">rimJ</name>
    <name evidence="5" type="ORF">GCM10023262_00520</name>
</gene>
<keyword evidence="2" id="KW-0012">Acyltransferase</keyword>
<sequence length="189" mass="21844">MAITTKRTISTLIGPEDAAKLSSYYLRNENHLRPFEPVRSADYNTLTSWKTRVEVFAHESAQGYAYRYATRLKNGNTIIATVNFTNVVRGVFQACHLGFSVDEKQQGKGLMFEILSALIPHIFDVYQLHRVMANYMPENTRSGNLLERLNFEKEGYARDYLMISGKWRVHILTSRIHDPHRPKNEHKAL</sequence>
<keyword evidence="5" id="KW-0689">Ribosomal protein</keyword>
<dbReference type="Proteomes" id="UP001501699">
    <property type="component" value="Unassembled WGS sequence"/>
</dbReference>
<name>A0ABP8VBA1_9HYPH</name>
<evidence type="ECO:0000256" key="1">
    <source>
        <dbReference type="ARBA" id="ARBA00022679"/>
    </source>
</evidence>
<organism evidence="5 6">
    <name type="scientific">Bartonella pachyuromydis</name>
    <dbReference type="NCBI Taxonomy" id="931097"/>
    <lineage>
        <taxon>Bacteria</taxon>
        <taxon>Pseudomonadati</taxon>
        <taxon>Pseudomonadota</taxon>
        <taxon>Alphaproteobacteria</taxon>
        <taxon>Hyphomicrobiales</taxon>
        <taxon>Bartonellaceae</taxon>
        <taxon>Bartonella</taxon>
    </lineage>
</organism>